<feature type="transmembrane region" description="Helical" evidence="8">
    <location>
        <begin position="139"/>
        <end position="163"/>
    </location>
</feature>
<feature type="transmembrane region" description="Helical" evidence="8">
    <location>
        <begin position="12"/>
        <end position="45"/>
    </location>
</feature>
<dbReference type="Pfam" id="PF00230">
    <property type="entry name" value="MIP"/>
    <property type="match status" value="1"/>
</dbReference>
<evidence type="ECO:0000256" key="3">
    <source>
        <dbReference type="ARBA" id="ARBA00022692"/>
    </source>
</evidence>
<proteinExistence type="inferred from homology"/>
<feature type="transmembrane region" description="Helical" evidence="8">
    <location>
        <begin position="108"/>
        <end position="127"/>
    </location>
</feature>
<dbReference type="InterPro" id="IPR023271">
    <property type="entry name" value="Aquaporin-like"/>
</dbReference>
<keyword evidence="5 8" id="KW-0472">Membrane</keyword>
<organism evidence="9 10">
    <name type="scientific">Actinoplanes friuliensis DSM 7358</name>
    <dbReference type="NCBI Taxonomy" id="1246995"/>
    <lineage>
        <taxon>Bacteria</taxon>
        <taxon>Bacillati</taxon>
        <taxon>Actinomycetota</taxon>
        <taxon>Actinomycetes</taxon>
        <taxon>Micromonosporales</taxon>
        <taxon>Micromonosporaceae</taxon>
        <taxon>Actinoplanes</taxon>
    </lineage>
</organism>
<dbReference type="OrthoDB" id="9807293at2"/>
<comment type="similarity">
    <text evidence="6">Belongs to the MIP/aquaporin (TC 1.A.8) family.</text>
</comment>
<evidence type="ECO:0000256" key="5">
    <source>
        <dbReference type="ARBA" id="ARBA00023136"/>
    </source>
</evidence>
<dbReference type="GO" id="GO:0015267">
    <property type="term" value="F:channel activity"/>
    <property type="evidence" value="ECO:0007669"/>
    <property type="project" value="InterPro"/>
</dbReference>
<dbReference type="GO" id="GO:0016020">
    <property type="term" value="C:membrane"/>
    <property type="evidence" value="ECO:0007669"/>
    <property type="project" value="UniProtKB-SubCell"/>
</dbReference>
<dbReference type="AlphaFoldDB" id="U5VUU4"/>
<evidence type="ECO:0000256" key="2">
    <source>
        <dbReference type="ARBA" id="ARBA00022448"/>
    </source>
</evidence>
<dbReference type="InterPro" id="IPR022357">
    <property type="entry name" value="MIP_CS"/>
</dbReference>
<keyword evidence="4 8" id="KW-1133">Transmembrane helix</keyword>
<gene>
    <name evidence="9" type="ORF">AFR_12385</name>
</gene>
<dbReference type="InterPro" id="IPR000425">
    <property type="entry name" value="MIP"/>
</dbReference>
<dbReference type="KEGG" id="afs:AFR_12385"/>
<evidence type="ECO:0000256" key="7">
    <source>
        <dbReference type="SAM" id="MobiDB-lite"/>
    </source>
</evidence>
<protein>
    <submittedName>
        <fullName evidence="9">Major intrinsic protein</fullName>
    </submittedName>
</protein>
<dbReference type="PROSITE" id="PS00221">
    <property type="entry name" value="MIP"/>
    <property type="match status" value="1"/>
</dbReference>
<feature type="transmembrane region" description="Helical" evidence="8">
    <location>
        <begin position="183"/>
        <end position="204"/>
    </location>
</feature>
<accession>U5VUU4</accession>
<dbReference type="PANTHER" id="PTHR45724:SF13">
    <property type="entry name" value="AQUAPORIN NIP1-1-RELATED"/>
    <property type="match status" value="1"/>
</dbReference>
<dbReference type="InterPro" id="IPR034294">
    <property type="entry name" value="Aquaporin_transptr"/>
</dbReference>
<dbReference type="SUPFAM" id="SSF81338">
    <property type="entry name" value="Aquaporin-like"/>
    <property type="match status" value="1"/>
</dbReference>
<evidence type="ECO:0000256" key="6">
    <source>
        <dbReference type="RuleBase" id="RU000477"/>
    </source>
</evidence>
<dbReference type="Proteomes" id="UP000017746">
    <property type="component" value="Chromosome"/>
</dbReference>
<name>U5VUU4_9ACTN</name>
<dbReference type="EMBL" id="CP006272">
    <property type="protein sequence ID" value="AGZ40763.1"/>
    <property type="molecule type" value="Genomic_DNA"/>
</dbReference>
<feature type="transmembrane region" description="Helical" evidence="8">
    <location>
        <begin position="66"/>
        <end position="88"/>
    </location>
</feature>
<reference evidence="9 10" key="1">
    <citation type="journal article" date="2014" name="J. Biotechnol.">
        <title>Complete genome sequence of the actinobacterium Actinoplanes friuliensis HAG 010964, producer of the lipopeptide antibiotic friulimycin.</title>
        <authorList>
            <person name="Ruckert C."/>
            <person name="Szczepanowski R."/>
            <person name="Albersmeier A."/>
            <person name="Goesmann A."/>
            <person name="Fischer N."/>
            <person name="Steinkamper A."/>
            <person name="Puhler A."/>
            <person name="Biener R."/>
            <person name="Schwartz D."/>
            <person name="Kalinowski J."/>
        </authorList>
    </citation>
    <scope>NUCLEOTIDE SEQUENCE [LARGE SCALE GENOMIC DNA]</scope>
    <source>
        <strain evidence="9 10">DSM 7358</strain>
    </source>
</reference>
<evidence type="ECO:0000313" key="9">
    <source>
        <dbReference type="EMBL" id="AGZ40763.1"/>
    </source>
</evidence>
<evidence type="ECO:0000313" key="10">
    <source>
        <dbReference type="Proteomes" id="UP000017746"/>
    </source>
</evidence>
<feature type="region of interest" description="Disordered" evidence="7">
    <location>
        <begin position="213"/>
        <end position="239"/>
    </location>
</feature>
<dbReference type="STRING" id="1246995.AFR_12385"/>
<dbReference type="PRINTS" id="PR00783">
    <property type="entry name" value="MINTRINSICP"/>
</dbReference>
<keyword evidence="10" id="KW-1185">Reference proteome</keyword>
<evidence type="ECO:0000256" key="8">
    <source>
        <dbReference type="SAM" id="Phobius"/>
    </source>
</evidence>
<dbReference type="eggNOG" id="COG0580">
    <property type="taxonomic scope" value="Bacteria"/>
</dbReference>
<evidence type="ECO:0000256" key="4">
    <source>
        <dbReference type="ARBA" id="ARBA00022989"/>
    </source>
</evidence>
<dbReference type="Gene3D" id="1.20.1080.10">
    <property type="entry name" value="Glycerol uptake facilitator protein"/>
    <property type="match status" value="1"/>
</dbReference>
<dbReference type="HOGENOM" id="CLU_020019_3_2_11"/>
<dbReference type="PANTHER" id="PTHR45724">
    <property type="entry name" value="AQUAPORIN NIP2-1"/>
    <property type="match status" value="1"/>
</dbReference>
<keyword evidence="3 6" id="KW-0812">Transmembrane</keyword>
<comment type="subcellular location">
    <subcellularLocation>
        <location evidence="1">Membrane</location>
        <topology evidence="1">Multi-pass membrane protein</topology>
    </subcellularLocation>
</comment>
<evidence type="ECO:0000256" key="1">
    <source>
        <dbReference type="ARBA" id="ARBA00004141"/>
    </source>
</evidence>
<keyword evidence="2 6" id="KW-0813">Transport</keyword>
<sequence>MRKYVAELLGTFFLVLTVGITVTTMNAMAPLAIGGVLMVMVYAGGHVSGAHYNPAVTLAVLIRGRIAAIGAAGYVAAQITGGLLAAITTRLILDRPETAALSFSGRQITAAFVAEVLFTFALAYVVLNVATSRSHPVNSFYGLAIGGTVMVGAFTVGAISGGAFNPAVAVGAAAMGLLSWSTIWVHLVAEIIGAAVAAAAFLALNSDDRARVDPNPDPVSASGPSRTELVEPAPSAARS</sequence>
<dbReference type="PATRIC" id="fig|1246995.3.peg.2514"/>